<proteinExistence type="predicted"/>
<organism evidence="2 3">
    <name type="scientific">Sphaerisporangium corydalis</name>
    <dbReference type="NCBI Taxonomy" id="1441875"/>
    <lineage>
        <taxon>Bacteria</taxon>
        <taxon>Bacillati</taxon>
        <taxon>Actinomycetota</taxon>
        <taxon>Actinomycetes</taxon>
        <taxon>Streptosporangiales</taxon>
        <taxon>Streptosporangiaceae</taxon>
        <taxon>Sphaerisporangium</taxon>
    </lineage>
</organism>
<sequence length="63" mass="7043">MDLRMLTWHKSSHSGTDDNCVEVAGLRGGRVVRDGKNPSGPMLRCSENEWQEFIGGVKGDRLR</sequence>
<name>A0ABV9ETP0_9ACTN</name>
<dbReference type="InterPro" id="IPR007278">
    <property type="entry name" value="DUF397"/>
</dbReference>
<dbReference type="EMBL" id="JBHSFN010000042">
    <property type="protein sequence ID" value="MFC4592120.1"/>
    <property type="molecule type" value="Genomic_DNA"/>
</dbReference>
<feature type="domain" description="DUF397" evidence="1">
    <location>
        <begin position="6"/>
        <end position="58"/>
    </location>
</feature>
<evidence type="ECO:0000313" key="2">
    <source>
        <dbReference type="EMBL" id="MFC4592120.1"/>
    </source>
</evidence>
<dbReference type="Proteomes" id="UP001595891">
    <property type="component" value="Unassembled WGS sequence"/>
</dbReference>
<reference evidence="3" key="1">
    <citation type="journal article" date="2019" name="Int. J. Syst. Evol. Microbiol.">
        <title>The Global Catalogue of Microorganisms (GCM) 10K type strain sequencing project: providing services to taxonomists for standard genome sequencing and annotation.</title>
        <authorList>
            <consortium name="The Broad Institute Genomics Platform"/>
            <consortium name="The Broad Institute Genome Sequencing Center for Infectious Disease"/>
            <person name="Wu L."/>
            <person name="Ma J."/>
        </authorList>
    </citation>
    <scope>NUCLEOTIDE SEQUENCE [LARGE SCALE GENOMIC DNA]</scope>
    <source>
        <strain evidence="3">CCUG 49560</strain>
    </source>
</reference>
<accession>A0ABV9ETP0</accession>
<dbReference type="RefSeq" id="WP_262847918.1">
    <property type="nucleotide sequence ID" value="NZ_JANZYP010000068.1"/>
</dbReference>
<evidence type="ECO:0000313" key="3">
    <source>
        <dbReference type="Proteomes" id="UP001595891"/>
    </source>
</evidence>
<comment type="caution">
    <text evidence="2">The sequence shown here is derived from an EMBL/GenBank/DDBJ whole genome shotgun (WGS) entry which is preliminary data.</text>
</comment>
<protein>
    <submittedName>
        <fullName evidence="2">DUF397 domain-containing protein</fullName>
    </submittedName>
</protein>
<keyword evidence="3" id="KW-1185">Reference proteome</keyword>
<dbReference type="Pfam" id="PF04149">
    <property type="entry name" value="DUF397"/>
    <property type="match status" value="1"/>
</dbReference>
<gene>
    <name evidence="2" type="ORF">ACFO8L_38945</name>
</gene>
<evidence type="ECO:0000259" key="1">
    <source>
        <dbReference type="Pfam" id="PF04149"/>
    </source>
</evidence>